<organism evidence="2">
    <name type="scientific">freshwater metagenome</name>
    <dbReference type="NCBI Taxonomy" id="449393"/>
    <lineage>
        <taxon>unclassified sequences</taxon>
        <taxon>metagenomes</taxon>
        <taxon>ecological metagenomes</taxon>
    </lineage>
</organism>
<evidence type="ECO:0000313" key="2">
    <source>
        <dbReference type="EMBL" id="CAB4571455.1"/>
    </source>
</evidence>
<name>A0A6J6E843_9ZZZZ</name>
<dbReference type="SUPFAM" id="SSF159888">
    <property type="entry name" value="YdhG-like"/>
    <property type="match status" value="1"/>
</dbReference>
<gene>
    <name evidence="2" type="ORF">UFOPK1689_00696</name>
</gene>
<evidence type="ECO:0000259" key="1">
    <source>
        <dbReference type="Pfam" id="PF08818"/>
    </source>
</evidence>
<dbReference type="InterPro" id="IPR025629">
    <property type="entry name" value="DUF4287"/>
</dbReference>
<feature type="domain" description="YdhG-like" evidence="1">
    <location>
        <begin position="88"/>
        <end position="178"/>
    </location>
</feature>
<accession>A0A6J6E843</accession>
<dbReference type="Pfam" id="PF08818">
    <property type="entry name" value="DUF1801"/>
    <property type="match status" value="1"/>
</dbReference>
<protein>
    <submittedName>
        <fullName evidence="2">Unannotated protein</fullName>
    </submittedName>
</protein>
<sequence>MAKDSSRESHFPAIEKKYGEKMAYWFKVMAKIKDKKYPEQIAHLKENYGFSQAHANALVMYSKGSLSSKRFETSADYFKSIDPQQSKTIKAIFKAIKVKHPELELVIAWNQPMLKKDSHYIFGASTSKNHISIAPWNQDVLAAFAPKFAEYKVLKKTIQIPNDWDVDASNVKLLQGMITASLKALK</sequence>
<dbReference type="AlphaFoldDB" id="A0A6J6E843"/>
<dbReference type="Pfam" id="PF14117">
    <property type="entry name" value="DUF4287"/>
    <property type="match status" value="1"/>
</dbReference>
<dbReference type="EMBL" id="CAEZTN010000018">
    <property type="protein sequence ID" value="CAB4571455.1"/>
    <property type="molecule type" value="Genomic_DNA"/>
</dbReference>
<reference evidence="2" key="1">
    <citation type="submission" date="2020-05" db="EMBL/GenBank/DDBJ databases">
        <authorList>
            <person name="Chiriac C."/>
            <person name="Salcher M."/>
            <person name="Ghai R."/>
            <person name="Kavagutti S V."/>
        </authorList>
    </citation>
    <scope>NUCLEOTIDE SEQUENCE</scope>
</reference>
<dbReference type="Gene3D" id="3.90.1150.200">
    <property type="match status" value="1"/>
</dbReference>
<proteinExistence type="predicted"/>
<dbReference type="InterPro" id="IPR014922">
    <property type="entry name" value="YdhG-like"/>
</dbReference>